<evidence type="ECO:0000313" key="3">
    <source>
        <dbReference type="EMBL" id="TBU10504.1"/>
    </source>
</evidence>
<dbReference type="Gene3D" id="3.90.70.10">
    <property type="entry name" value="Cysteine proteinases"/>
    <property type="match status" value="1"/>
</dbReference>
<dbReference type="PROSITE" id="PS00973">
    <property type="entry name" value="USP_2"/>
    <property type="match status" value="1"/>
</dbReference>
<dbReference type="GO" id="GO:0016579">
    <property type="term" value="P:protein deubiquitination"/>
    <property type="evidence" value="ECO:0007669"/>
    <property type="project" value="InterPro"/>
</dbReference>
<feature type="domain" description="USP" evidence="2">
    <location>
        <begin position="216"/>
        <end position="696"/>
    </location>
</feature>
<dbReference type="STRING" id="1176355.A0A4Q9LQ74"/>
<feature type="compositionally biased region" description="Basic and acidic residues" evidence="1">
    <location>
        <begin position="1016"/>
        <end position="1027"/>
    </location>
</feature>
<sequence>MRGESAYLSVTAARSRNILVVAAMNKYGMIYHKIHERAVNGEDFKLFLKEIHESCQRQRILTPIFVMDNARIHHYRGLNDDEEIASYRIKYLPPYCSFLYPIENVFSVWKNKVIRGGARTEPHLKEEFDNKLEANSSSNSSSNTSSNISSNSNNPTTISSINPTKQQNTISLFHTHSFNRFDTDFGLFTPTFPINITLTIYLLKTPYNSFKYTSFTGIKNLGGTCYINTLLQTLFHIPEYRNMILSLGYSNSNNMLDGSSSNNNSNMLDGSSRDKIYDKNKDNLYDNNKDKLNNNKDTINNTTTPLLYLQHLFYQLLTHTDIQIKPFIIKSNIFTDTNTHQDIHEYSKIFFDFLEKEYKGSGGCGSNGSSNSSSSSNNIRDIRDIRDTNNNPNTTTDNNNPNTTNNNNPNTTNNTTTTNNNNPSNNNPNTTNTPTNNNNTPSTNPNSIIDGLLLNYIHCIDCNCKSTNKEHFQDLQVDIRDYNNNNISNTLNNSLKILFNKEILEGNNMYKCNIHGHVRAIKGMCLYKGPSVLFILIKRFNIDYETGEGYKINDYFEYPEVLEMVEGGGVGVGGGVGGLDGLDGSNNSMLDGSNKDIRDTRDNIRDTRDNTTDNIRDNNTTTLTYNLHSVVVHSGTAHDGHYTAIINIKGNYYKFNDTIVTPVCKEEALECNYGGVHPYKNKVRVSNAYMLVYRRVGDNGLDNFIDNSSIRDIGSSNRDIRDKDIDTNPNPNKCINTNPNPNKCINTNPNPTINTNPTTITYPTTTPTIPLPIKYPIPTTTLHPLLLSTFKKEFKDKIIYIFFKPINIGIKGNIIIIRLKMEDDYREKVREIYGVYRKYLYMFEVSNSDSVVGGVGMYNDIDNNLVGMDNNIVGMDNNIVNTNTLGNSNIGNINNINIGNSNIDNNIDKSNINNIDNINIGNNINNVNNKHTNINNIDNTTTYPTLSYTTTVKDKGIYFAYLSDNEYNFNNNKDYLLFTKKYKEIPLCKYNNKGVLIDCEVKVIRRDMIGGVNNSSKEEGVNNRDILEGVNNSSKEEGVKDKSSSYKGVSKSSKEEGVNNVSNVQQGVNSSSNIQQGVNNVSNVQQGVNNSTTVQQGVNNVSNVQQGVNNCSNIQQGVNNSSKEDGVNNNNIEQHPVNNNNIEQHPVNNSTTVQHPFTNTNIFIEHQSISYVIYIYGDKEKIKKYLEYYRRGKEVELEYIDSNIDSNDNSNIGSIEKYICYGRKGKANIKIKYFIRDRDSSVRDSDRDSDKYSSISDRDNSKYIKTKDKETNEYNEYKDKETNEYNNIYNKETNEYNNIYNKYNTLNDLKMYLCCDKVRLLDGKVIIPKGYWLIKVFINNEEGYNINRVRHKHIMCVKRGVKVKEFIESVKRVGIECGVIRSIMGSDKGSKDMLEGVSDIGKEEGVSNSGSSYKGVSNSGSSYKGVSDSSKEEGVSNSGSSYKGVSNSGSSYKGVS</sequence>
<evidence type="ECO:0000313" key="4">
    <source>
        <dbReference type="Proteomes" id="UP000292282"/>
    </source>
</evidence>
<dbReference type="Gene3D" id="3.30.420.10">
    <property type="entry name" value="Ribonuclease H-like superfamily/Ribonuclease H"/>
    <property type="match status" value="1"/>
</dbReference>
<name>A0A4Q9LQ74_9MICR</name>
<organism evidence="3 4">
    <name type="scientific">Hamiltosporidium tvaerminnensis</name>
    <dbReference type="NCBI Taxonomy" id="1176355"/>
    <lineage>
        <taxon>Eukaryota</taxon>
        <taxon>Fungi</taxon>
        <taxon>Fungi incertae sedis</taxon>
        <taxon>Microsporidia</taxon>
        <taxon>Dubosqiidae</taxon>
        <taxon>Hamiltosporidium</taxon>
    </lineage>
</organism>
<gene>
    <name evidence="3" type="ORF">CWI38_1714p0010</name>
</gene>
<dbReference type="SUPFAM" id="SSF54001">
    <property type="entry name" value="Cysteine proteinases"/>
    <property type="match status" value="1"/>
</dbReference>
<dbReference type="OrthoDB" id="289038at2759"/>
<dbReference type="InterPro" id="IPR038765">
    <property type="entry name" value="Papain-like_cys_pep_sf"/>
</dbReference>
<dbReference type="GO" id="GO:0005634">
    <property type="term" value="C:nucleus"/>
    <property type="evidence" value="ECO:0007669"/>
    <property type="project" value="TreeGrafter"/>
</dbReference>
<dbReference type="GO" id="GO:0003676">
    <property type="term" value="F:nucleic acid binding"/>
    <property type="evidence" value="ECO:0007669"/>
    <property type="project" value="InterPro"/>
</dbReference>
<keyword evidence="4" id="KW-1185">Reference proteome</keyword>
<dbReference type="EMBL" id="PITK01001714">
    <property type="protein sequence ID" value="TBU10504.1"/>
    <property type="molecule type" value="Genomic_DNA"/>
</dbReference>
<feature type="region of interest" description="Disordered" evidence="1">
    <location>
        <begin position="1112"/>
        <end position="1142"/>
    </location>
</feature>
<dbReference type="Pfam" id="PF00443">
    <property type="entry name" value="UCH"/>
    <property type="match status" value="1"/>
</dbReference>
<feature type="compositionally biased region" description="Low complexity" evidence="1">
    <location>
        <begin position="369"/>
        <end position="379"/>
    </location>
</feature>
<keyword evidence="3" id="KW-0378">Hydrolase</keyword>
<feature type="region of interest" description="Disordered" evidence="1">
    <location>
        <begin position="590"/>
        <end position="615"/>
    </location>
</feature>
<feature type="region of interest" description="Disordered" evidence="1">
    <location>
        <begin position="1012"/>
        <end position="1060"/>
    </location>
</feature>
<feature type="region of interest" description="Disordered" evidence="1">
    <location>
        <begin position="1401"/>
        <end position="1456"/>
    </location>
</feature>
<feature type="compositionally biased region" description="Low complexity" evidence="1">
    <location>
        <begin position="135"/>
        <end position="161"/>
    </location>
</feature>
<feature type="compositionally biased region" description="Low complexity" evidence="1">
    <location>
        <begin position="727"/>
        <end position="750"/>
    </location>
</feature>
<dbReference type="Proteomes" id="UP000292282">
    <property type="component" value="Unassembled WGS sequence"/>
</dbReference>
<feature type="region of interest" description="Disordered" evidence="1">
    <location>
        <begin position="361"/>
        <end position="444"/>
    </location>
</feature>
<evidence type="ECO:0000259" key="2">
    <source>
        <dbReference type="PROSITE" id="PS50235"/>
    </source>
</evidence>
<feature type="non-terminal residue" evidence="3">
    <location>
        <position position="1456"/>
    </location>
</feature>
<evidence type="ECO:0000256" key="1">
    <source>
        <dbReference type="SAM" id="MobiDB-lite"/>
    </source>
</evidence>
<accession>A0A4Q9LQ74</accession>
<dbReference type="Pfam" id="PF13358">
    <property type="entry name" value="DDE_3"/>
    <property type="match status" value="1"/>
</dbReference>
<feature type="compositionally biased region" description="Low complexity" evidence="1">
    <location>
        <begin position="1435"/>
        <end position="1456"/>
    </location>
</feature>
<feature type="region of interest" description="Disordered" evidence="1">
    <location>
        <begin position="125"/>
        <end position="161"/>
    </location>
</feature>
<dbReference type="PROSITE" id="PS50235">
    <property type="entry name" value="USP_3"/>
    <property type="match status" value="1"/>
</dbReference>
<dbReference type="InterPro" id="IPR038717">
    <property type="entry name" value="Tc1-like_DDE_dom"/>
</dbReference>
<feature type="compositionally biased region" description="Basic and acidic residues" evidence="1">
    <location>
        <begin position="1034"/>
        <end position="1044"/>
    </location>
</feature>
<feature type="region of interest" description="Disordered" evidence="1">
    <location>
        <begin position="716"/>
        <end position="750"/>
    </location>
</feature>
<dbReference type="InterPro" id="IPR036397">
    <property type="entry name" value="RNaseH_sf"/>
</dbReference>
<comment type="caution">
    <text evidence="3">The sequence shown here is derived from an EMBL/GenBank/DDBJ whole genome shotgun (WGS) entry which is preliminary data.</text>
</comment>
<feature type="compositionally biased region" description="Basic and acidic residues" evidence="1">
    <location>
        <begin position="593"/>
        <end position="615"/>
    </location>
</feature>
<dbReference type="InterPro" id="IPR001394">
    <property type="entry name" value="Peptidase_C19_UCH"/>
</dbReference>
<dbReference type="PANTHER" id="PTHR24006">
    <property type="entry name" value="UBIQUITIN CARBOXYL-TERMINAL HYDROLASE"/>
    <property type="match status" value="1"/>
</dbReference>
<dbReference type="GO" id="GO:0004843">
    <property type="term" value="F:cysteine-type deubiquitinase activity"/>
    <property type="evidence" value="ECO:0007669"/>
    <property type="project" value="InterPro"/>
</dbReference>
<feature type="compositionally biased region" description="Low complexity" evidence="1">
    <location>
        <begin position="388"/>
        <end position="444"/>
    </location>
</feature>
<proteinExistence type="predicted"/>
<feature type="compositionally biased region" description="Low complexity" evidence="1">
    <location>
        <begin position="1406"/>
        <end position="1428"/>
    </location>
</feature>
<dbReference type="InterPro" id="IPR018200">
    <property type="entry name" value="USP_CS"/>
</dbReference>
<protein>
    <submittedName>
        <fullName evidence="3">Ubiquitin carboxyl-terminal hydrolase</fullName>
    </submittedName>
</protein>
<dbReference type="GO" id="GO:0005829">
    <property type="term" value="C:cytosol"/>
    <property type="evidence" value="ECO:0007669"/>
    <property type="project" value="TreeGrafter"/>
</dbReference>
<dbReference type="VEuPathDB" id="MicrosporidiaDB:CWI38_1714p0010"/>
<reference evidence="3 4" key="1">
    <citation type="submission" date="2017-12" db="EMBL/GenBank/DDBJ databases">
        <authorList>
            <person name="Pombert J.-F."/>
            <person name="Haag K.L."/>
            <person name="Ebert D."/>
        </authorList>
    </citation>
    <scope>NUCLEOTIDE SEQUENCE [LARGE SCALE GENOMIC DNA]</scope>
    <source>
        <strain evidence="3">IL-G-3</strain>
    </source>
</reference>
<dbReference type="InterPro" id="IPR028889">
    <property type="entry name" value="USP"/>
</dbReference>
<dbReference type="InterPro" id="IPR050164">
    <property type="entry name" value="Peptidase_C19"/>
</dbReference>